<organism evidence="2 3">
    <name type="scientific">Ureaplasma parvum serovar 3 (strain ATCC 27815 / 27 / NCTC 11736)</name>
    <dbReference type="NCBI Taxonomy" id="505682"/>
    <lineage>
        <taxon>Bacteria</taxon>
        <taxon>Bacillati</taxon>
        <taxon>Mycoplasmatota</taxon>
        <taxon>Mycoplasmoidales</taxon>
        <taxon>Mycoplasmoidaceae</taxon>
        <taxon>Ureaplasma</taxon>
    </lineage>
</organism>
<keyword evidence="1" id="KW-1133">Transmembrane helix</keyword>
<evidence type="ECO:0000313" key="2">
    <source>
        <dbReference type="EMBL" id="ACA32962.1"/>
    </source>
</evidence>
<feature type="transmembrane region" description="Helical" evidence="1">
    <location>
        <begin position="164"/>
        <end position="185"/>
    </location>
</feature>
<feature type="transmembrane region" description="Helical" evidence="1">
    <location>
        <begin position="25"/>
        <end position="47"/>
    </location>
</feature>
<keyword evidence="1" id="KW-0812">Transmembrane</keyword>
<feature type="transmembrane region" description="Helical" evidence="1">
    <location>
        <begin position="191"/>
        <end position="210"/>
    </location>
</feature>
<gene>
    <name evidence="2" type="ordered locus">UPA3_0481</name>
</gene>
<dbReference type="AlphaFoldDB" id="A0A2C9DYG7"/>
<dbReference type="Proteomes" id="UP000002162">
    <property type="component" value="Chromosome"/>
</dbReference>
<name>A0A2C9DYG7_UREP2</name>
<protein>
    <submittedName>
        <fullName evidence="2">Uncharacterized protein</fullName>
    </submittedName>
</protein>
<dbReference type="KEGG" id="upa:UPA3_0481"/>
<evidence type="ECO:0000256" key="1">
    <source>
        <dbReference type="SAM" id="Phobius"/>
    </source>
</evidence>
<reference evidence="2 3" key="1">
    <citation type="submission" date="2008-02" db="EMBL/GenBank/DDBJ databases">
        <title>Genome sequence of Ureaplasma parvum serovar 3.</title>
        <authorList>
            <person name="Methe B.A."/>
            <person name="Glass J."/>
            <person name="Waites K."/>
            <person name="Shrivastava S."/>
        </authorList>
    </citation>
    <scope>NUCLEOTIDE SEQUENCE [LARGE SCALE GENOMIC DNA]</scope>
    <source>
        <strain evidence="3">ATCC 27815 / 27 / NCTC 11736</strain>
    </source>
</reference>
<dbReference type="HOGENOM" id="CLU_1022865_0_0_14"/>
<sequence>MNLRHSKTTWFRKPFETNTRFKSPLLYKFLITSFFVVIPMIVFFILYGEINLLGFNGIIGVNGRWYGKGFKLDENQQWIVGVKDFYHWNPIVYDQLKPKPGPLMIERMQKLVNEITNQYNHGVEFGTNIISSYPVWVAMFSTLGLAVIVCIIFAFSTPKIRWDILTPVVSCWFGMFILIISGFIPSQIWGYLVRFLILVVAFILPIFIMTKITNAIMNRSKHFETYAADLYNELKDSEQYYNEFNKKRLELKKRNKANERIKYKVEDDQKGK</sequence>
<accession>A0A2C9DYG7</accession>
<dbReference type="EMBL" id="CP000942">
    <property type="protein sequence ID" value="ACA32962.1"/>
    <property type="molecule type" value="Genomic_DNA"/>
</dbReference>
<evidence type="ECO:0000313" key="3">
    <source>
        <dbReference type="Proteomes" id="UP000002162"/>
    </source>
</evidence>
<proteinExistence type="predicted"/>
<feature type="transmembrane region" description="Helical" evidence="1">
    <location>
        <begin position="133"/>
        <end position="155"/>
    </location>
</feature>
<keyword evidence="1" id="KW-0472">Membrane</keyword>